<keyword evidence="2" id="KW-1185">Reference proteome</keyword>
<dbReference type="Proteomes" id="UP000814128">
    <property type="component" value="Unassembled WGS sequence"/>
</dbReference>
<name>A0ACB8QX70_9AGAM</name>
<reference evidence="1" key="1">
    <citation type="submission" date="2021-02" db="EMBL/GenBank/DDBJ databases">
        <authorList>
            <consortium name="DOE Joint Genome Institute"/>
            <person name="Ahrendt S."/>
            <person name="Looney B.P."/>
            <person name="Miyauchi S."/>
            <person name="Morin E."/>
            <person name="Drula E."/>
            <person name="Courty P.E."/>
            <person name="Chicoki N."/>
            <person name="Fauchery L."/>
            <person name="Kohler A."/>
            <person name="Kuo A."/>
            <person name="Labutti K."/>
            <person name="Pangilinan J."/>
            <person name="Lipzen A."/>
            <person name="Riley R."/>
            <person name="Andreopoulos W."/>
            <person name="He G."/>
            <person name="Johnson J."/>
            <person name="Barry K.W."/>
            <person name="Grigoriev I.V."/>
            <person name="Nagy L."/>
            <person name="Hibbett D."/>
            <person name="Henrissat B."/>
            <person name="Matheny P.B."/>
            <person name="Labbe J."/>
            <person name="Martin F."/>
        </authorList>
    </citation>
    <scope>NUCLEOTIDE SEQUENCE</scope>
    <source>
        <strain evidence="1">EC-137</strain>
    </source>
</reference>
<dbReference type="EMBL" id="MU273471">
    <property type="protein sequence ID" value="KAI0036504.1"/>
    <property type="molecule type" value="Genomic_DNA"/>
</dbReference>
<accession>A0ACB8QX70</accession>
<evidence type="ECO:0000313" key="1">
    <source>
        <dbReference type="EMBL" id="KAI0036504.1"/>
    </source>
</evidence>
<gene>
    <name evidence="1" type="ORF">K488DRAFT_82124</name>
</gene>
<protein>
    <submittedName>
        <fullName evidence="1">Uncharacterized protein</fullName>
    </submittedName>
</protein>
<sequence>MSTQVQTDETQTGGVHSNPVTSTPSPTKKRKATKCGTDAHVKRRLKGRLSALPSLPLDILYEIFTRVGPAELLNLSRTNKAFRKLLLSRQSSFVWKDVLDAVDENYYPPRPEDMSELAWVNLVWGGPWCTTCGAKAPKVSWHLRRRFCKTCKKAHLTTGGIGPSMVSFEGGWIRVTSLLPSVWARTRESYNREKQHMWDEDLYQFHAACKSIAQQCSAQADRERALDNLIGRQKKLLENINKHADLCIELEDKRSCDRGEELSSLRMQRFKQAEERLVALGYDLEDIRNWRVRQLKELRVPKPLTDRGKAVIDDIRDAALQAAPERRSRFTERQDMLTSEYVTLLRRIDPIVIPFMPSTDNLLALPWIAAAVQPDRQPSLKVFEDIEGALYGSMTDIEQWVCKRFVEFRALIPRTWVMPSATLEDTGSLTVSALVNVNERLPALDLAVYVFRCTLPSSDTSPASRLVDVPHPLTLFGLEAVAHQCNQGKDRAQLYARPQEDGYNAACQILRLVGLDPRKTTVFDMDQLPRRYILCADCPVFLKRVVPMTWRDAVKHVIDEPSHDSVAPRFILLDPLQNLYVLLKTSNDLCFRRRADPIWGCSYCTAHFNRAHIYFDLTPRNPFSEIRPLHWFSYVQARKHLTVKHNIEEVLEGRDMFALHSVHSGLECGGELPSESIKDEMRLFMKQLGECPRVGDK</sequence>
<reference evidence="1" key="2">
    <citation type="journal article" date="2022" name="New Phytol.">
        <title>Evolutionary transition to the ectomycorrhizal habit in the genomes of a hyperdiverse lineage of mushroom-forming fungi.</title>
        <authorList>
            <person name="Looney B."/>
            <person name="Miyauchi S."/>
            <person name="Morin E."/>
            <person name="Drula E."/>
            <person name="Courty P.E."/>
            <person name="Kohler A."/>
            <person name="Kuo A."/>
            <person name="LaButti K."/>
            <person name="Pangilinan J."/>
            <person name="Lipzen A."/>
            <person name="Riley R."/>
            <person name="Andreopoulos W."/>
            <person name="He G."/>
            <person name="Johnson J."/>
            <person name="Nolan M."/>
            <person name="Tritt A."/>
            <person name="Barry K.W."/>
            <person name="Grigoriev I.V."/>
            <person name="Nagy L.G."/>
            <person name="Hibbett D."/>
            <person name="Henrissat B."/>
            <person name="Matheny P.B."/>
            <person name="Labbe J."/>
            <person name="Martin F.M."/>
        </authorList>
    </citation>
    <scope>NUCLEOTIDE SEQUENCE</scope>
    <source>
        <strain evidence="1">EC-137</strain>
    </source>
</reference>
<comment type="caution">
    <text evidence="1">The sequence shown here is derived from an EMBL/GenBank/DDBJ whole genome shotgun (WGS) entry which is preliminary data.</text>
</comment>
<evidence type="ECO:0000313" key="2">
    <source>
        <dbReference type="Proteomes" id="UP000814128"/>
    </source>
</evidence>
<proteinExistence type="predicted"/>
<organism evidence="1 2">
    <name type="scientific">Vararia minispora EC-137</name>
    <dbReference type="NCBI Taxonomy" id="1314806"/>
    <lineage>
        <taxon>Eukaryota</taxon>
        <taxon>Fungi</taxon>
        <taxon>Dikarya</taxon>
        <taxon>Basidiomycota</taxon>
        <taxon>Agaricomycotina</taxon>
        <taxon>Agaricomycetes</taxon>
        <taxon>Russulales</taxon>
        <taxon>Lachnocladiaceae</taxon>
        <taxon>Vararia</taxon>
    </lineage>
</organism>